<dbReference type="EMBL" id="JAHRIP010084787">
    <property type="protein sequence ID" value="MEQ2313598.1"/>
    <property type="molecule type" value="Genomic_DNA"/>
</dbReference>
<evidence type="ECO:0000313" key="2">
    <source>
        <dbReference type="EMBL" id="MEQ2313598.1"/>
    </source>
</evidence>
<reference evidence="2 3" key="1">
    <citation type="submission" date="2021-06" db="EMBL/GenBank/DDBJ databases">
        <authorList>
            <person name="Palmer J.M."/>
        </authorList>
    </citation>
    <scope>NUCLEOTIDE SEQUENCE [LARGE SCALE GENOMIC DNA]</scope>
    <source>
        <strain evidence="2 3">AS_MEX2019</strain>
        <tissue evidence="2">Muscle</tissue>
    </source>
</reference>
<accession>A0ABV1A4W6</accession>
<evidence type="ECO:0000313" key="3">
    <source>
        <dbReference type="Proteomes" id="UP001469553"/>
    </source>
</evidence>
<comment type="caution">
    <text evidence="2">The sequence shown here is derived from an EMBL/GenBank/DDBJ whole genome shotgun (WGS) entry which is preliminary data.</text>
</comment>
<organism evidence="2 3">
    <name type="scientific">Ameca splendens</name>
    <dbReference type="NCBI Taxonomy" id="208324"/>
    <lineage>
        <taxon>Eukaryota</taxon>
        <taxon>Metazoa</taxon>
        <taxon>Chordata</taxon>
        <taxon>Craniata</taxon>
        <taxon>Vertebrata</taxon>
        <taxon>Euteleostomi</taxon>
        <taxon>Actinopterygii</taxon>
        <taxon>Neopterygii</taxon>
        <taxon>Teleostei</taxon>
        <taxon>Neoteleostei</taxon>
        <taxon>Acanthomorphata</taxon>
        <taxon>Ovalentaria</taxon>
        <taxon>Atherinomorphae</taxon>
        <taxon>Cyprinodontiformes</taxon>
        <taxon>Goodeidae</taxon>
        <taxon>Ameca</taxon>
    </lineage>
</organism>
<evidence type="ECO:0000256" key="1">
    <source>
        <dbReference type="SAM" id="MobiDB-lite"/>
    </source>
</evidence>
<sequence length="123" mass="13375">MFLTSFINPKNTVSFLILFFGGGFYPGGSQSRSRFARRLGIRVGVPERSAAPVSPETRKVKKSSKNHRQAGAGLLLLVLPDEKTGKREERGKKTPSLHFPGDFLVQSQHSVRRGAADGPGLQG</sequence>
<keyword evidence="3" id="KW-1185">Reference proteome</keyword>
<feature type="region of interest" description="Disordered" evidence="1">
    <location>
        <begin position="49"/>
        <end position="102"/>
    </location>
</feature>
<dbReference type="Proteomes" id="UP001469553">
    <property type="component" value="Unassembled WGS sequence"/>
</dbReference>
<gene>
    <name evidence="2" type="ORF">AMECASPLE_003661</name>
</gene>
<name>A0ABV1A4W6_9TELE</name>
<feature type="compositionally biased region" description="Basic and acidic residues" evidence="1">
    <location>
        <begin position="80"/>
        <end position="92"/>
    </location>
</feature>
<feature type="compositionally biased region" description="Basic residues" evidence="1">
    <location>
        <begin position="59"/>
        <end position="68"/>
    </location>
</feature>
<protein>
    <submittedName>
        <fullName evidence="2">Uncharacterized protein</fullName>
    </submittedName>
</protein>
<proteinExistence type="predicted"/>